<dbReference type="AlphaFoldDB" id="A0A8J2UMZ9"/>
<dbReference type="SUPFAM" id="SSF51445">
    <property type="entry name" value="(Trans)glycosidases"/>
    <property type="match status" value="1"/>
</dbReference>
<dbReference type="Proteomes" id="UP000620266">
    <property type="component" value="Unassembled WGS sequence"/>
</dbReference>
<accession>A0A8J2UMZ9</accession>
<name>A0A8J2UMZ9_9BURK</name>
<dbReference type="CDD" id="cd11336">
    <property type="entry name" value="AmyAc_MTSase"/>
    <property type="match status" value="1"/>
</dbReference>
<reference evidence="2" key="1">
    <citation type="journal article" date="2014" name="Int. J. Syst. Evol. Microbiol.">
        <title>Complete genome sequence of Corynebacterium casei LMG S-19264T (=DSM 44701T), isolated from a smear-ripened cheese.</title>
        <authorList>
            <consortium name="US DOE Joint Genome Institute (JGI-PGF)"/>
            <person name="Walter F."/>
            <person name="Albersmeier A."/>
            <person name="Kalinowski J."/>
            <person name="Ruckert C."/>
        </authorList>
    </citation>
    <scope>NUCLEOTIDE SEQUENCE</scope>
    <source>
        <strain evidence="2">CCM 7086</strain>
    </source>
</reference>
<evidence type="ECO:0000313" key="3">
    <source>
        <dbReference type="Proteomes" id="UP000620266"/>
    </source>
</evidence>
<dbReference type="InterPro" id="IPR017853">
    <property type="entry name" value="GH"/>
</dbReference>
<dbReference type="NCBIfam" id="TIGR02401">
    <property type="entry name" value="trehalose_TreY"/>
    <property type="match status" value="1"/>
</dbReference>
<dbReference type="GO" id="GO:0047470">
    <property type="term" value="F:(1,4)-alpha-D-glucan 1-alpha-D-glucosylmutase activity"/>
    <property type="evidence" value="ECO:0007669"/>
    <property type="project" value="TreeGrafter"/>
</dbReference>
<organism evidence="2 3">
    <name type="scientific">Oxalicibacterium flavum</name>
    <dbReference type="NCBI Taxonomy" id="179467"/>
    <lineage>
        <taxon>Bacteria</taxon>
        <taxon>Pseudomonadati</taxon>
        <taxon>Pseudomonadota</taxon>
        <taxon>Betaproteobacteria</taxon>
        <taxon>Burkholderiales</taxon>
        <taxon>Oxalobacteraceae</taxon>
        <taxon>Oxalicibacterium</taxon>
    </lineage>
</organism>
<evidence type="ECO:0000259" key="1">
    <source>
        <dbReference type="SMART" id="SM00642"/>
    </source>
</evidence>
<feature type="domain" description="Glycosyl hydrolase family 13 catalytic" evidence="1">
    <location>
        <begin position="7"/>
        <end position="492"/>
    </location>
</feature>
<reference evidence="2" key="2">
    <citation type="submission" date="2020-09" db="EMBL/GenBank/DDBJ databases">
        <authorList>
            <person name="Sun Q."/>
            <person name="Sedlacek I."/>
        </authorList>
    </citation>
    <scope>NUCLEOTIDE SEQUENCE</scope>
    <source>
        <strain evidence="2">CCM 7086</strain>
    </source>
</reference>
<comment type="caution">
    <text evidence="2">The sequence shown here is derived from an EMBL/GenBank/DDBJ whole genome shotgun (WGS) entry which is preliminary data.</text>
</comment>
<dbReference type="Gene3D" id="3.30.1590.10">
    <property type="entry name" value="Maltooligosyl trehalose synthase, domain 2"/>
    <property type="match status" value="1"/>
</dbReference>
<evidence type="ECO:0000313" key="2">
    <source>
        <dbReference type="EMBL" id="GGC14429.1"/>
    </source>
</evidence>
<gene>
    <name evidence="2" type="ORF">GCM10007205_24080</name>
</gene>
<dbReference type="Gene3D" id="3.20.20.80">
    <property type="entry name" value="Glycosidases"/>
    <property type="match status" value="3"/>
</dbReference>
<dbReference type="EMBL" id="BMCG01000005">
    <property type="protein sequence ID" value="GGC14429.1"/>
    <property type="molecule type" value="Genomic_DNA"/>
</dbReference>
<dbReference type="SMART" id="SM00642">
    <property type="entry name" value="Aamy"/>
    <property type="match status" value="1"/>
</dbReference>
<sequence length="938" mass="105428">MSIPRATARLQLHKDFTLDDAVGVVDYYARLGISHLYVSPILTARPGSTHGYDIVDPTHINPELGGEPALRRLVAKLHAAGMGLVIDIVPNHMGVGGADNPWWLHVLEWGRHSRYARWFDIDWNSPDPTLNGKILLPFLGDQYAQTLRSGDLRLRFDEQNGHFYFGYFGHRFPLAPASVVRVLRHGGAALKNVASSFPEVHPDEADAFDLHQTRADMLRELAQTEEGRAGIALALASVDPDLNGGVGRLHRLLERQNYKLTWWRNAAEEINWRRFFEVSDLAGVRVELDDVFDATHAVIFQLYAEGLIDGVRVDHVDGLADPTAYCNELRRRLTALSAQRPAQRQDPHPWIVVEKILTHGEALRTDWGIDGTTGYEFMAELGALLHCENGLAALNKLWVELSDGNDSFPTHVLNARRQLLRENFVGEFAALTRAVHAVARTELDTRDISQAAIHRVLTEILVTFPVYRTYTTKDGRSEADLAILERTVADARRNLSPPDQPLLDTLVTLFDTDNIDPDASADALPLRQLAVRRFEQLTPPLAAKAVEDTAFYRYGRLLSRNEVGADPDRFSATVAEFHAFNLDRAQHFPHAMLATATHDHKRGEDVRARLAVLSEAAEDWAEAVRRWKRLHTDFRIRLATEDDAPELVAPSLDDELMLYQMILGAWPFELQADDRDGLQAYAERLAAWQEKALREAKRYSSWAMPNGEYEHACREFLMALLDPERSAGFLQEIVDWVARIAPAGIANSLTQTLLRLTSPGVPDLYQGTEFWDFSLVDPDNRRPVNYAARSLLLAQEDHAHERICQHRGWHQCQLKQPLIHAALQLRKRDPALFAEGEYVPLTVEGPLAEHVIAFLRRHKERQVLVVALRMSLSLLNANLSLRHAAGDVPAHTFLELPQPLPGEHIDLLGGRPVDLHANHIDIANLLGEYPVALIAAPH</sequence>
<protein>
    <submittedName>
        <fullName evidence="2">Malto-oligosyltrehalose synthase</fullName>
    </submittedName>
</protein>
<dbReference type="GO" id="GO:0030980">
    <property type="term" value="P:alpha-glucan catabolic process"/>
    <property type="evidence" value="ECO:0007669"/>
    <property type="project" value="TreeGrafter"/>
</dbReference>
<dbReference type="InterPro" id="IPR012767">
    <property type="entry name" value="Trehalose_TreY"/>
</dbReference>
<dbReference type="PANTHER" id="PTHR10357:SF216">
    <property type="entry name" value="MALTOOLIGOSYL TREHALOSE SYNTHASE-RELATED"/>
    <property type="match status" value="1"/>
</dbReference>
<dbReference type="RefSeq" id="WP_188396519.1">
    <property type="nucleotide sequence ID" value="NZ_BMCG01000005.1"/>
</dbReference>
<proteinExistence type="predicted"/>
<keyword evidence="3" id="KW-1185">Reference proteome</keyword>
<dbReference type="InterPro" id="IPR006047">
    <property type="entry name" value="GH13_cat_dom"/>
</dbReference>
<dbReference type="PANTHER" id="PTHR10357">
    <property type="entry name" value="ALPHA-AMYLASE FAMILY MEMBER"/>
    <property type="match status" value="1"/>
</dbReference>
<dbReference type="Pfam" id="PF00128">
    <property type="entry name" value="Alpha-amylase"/>
    <property type="match status" value="1"/>
</dbReference>
<dbReference type="GO" id="GO:0005992">
    <property type="term" value="P:trehalose biosynthetic process"/>
    <property type="evidence" value="ECO:0007669"/>
    <property type="project" value="TreeGrafter"/>
</dbReference>